<dbReference type="eggNOG" id="KOG4328">
    <property type="taxonomic scope" value="Eukaryota"/>
</dbReference>
<dbReference type="AlphaFoldDB" id="G0V912"/>
<dbReference type="GO" id="GO:0034399">
    <property type="term" value="C:nuclear periphery"/>
    <property type="evidence" value="ECO:0007669"/>
    <property type="project" value="EnsemblFungi"/>
</dbReference>
<reference evidence="11" key="1">
    <citation type="journal article" date="2011" name="Proc. Natl. Acad. Sci. U.S.A.">
        <title>Evolutionary erosion of yeast sex chromosomes by mating-type switching accidents.</title>
        <authorList>
            <person name="Gordon J.L."/>
            <person name="Armisen D."/>
            <person name="Proux-Wera E."/>
            <person name="Oheigeartaigh S.S."/>
            <person name="Byrne K.P."/>
            <person name="Wolfe K.H."/>
        </authorList>
    </citation>
    <scope>NUCLEOTIDE SEQUENCE [LARGE SCALE GENOMIC DNA]</scope>
    <source>
        <strain evidence="11">ATCC 76901 / BCRC 22586 / CBS 4309 / NBRC 1992 / NRRL Y-12630</strain>
    </source>
</reference>
<dbReference type="HOGENOM" id="CLU_017019_1_1_1"/>
<dbReference type="InterPro" id="IPR036322">
    <property type="entry name" value="WD40_repeat_dom_sf"/>
</dbReference>
<dbReference type="InterPro" id="IPR015943">
    <property type="entry name" value="WD40/YVTN_repeat-like_dom_sf"/>
</dbReference>
<accession>G0V912</accession>
<dbReference type="SUPFAM" id="SSF50978">
    <property type="entry name" value="WD40 repeat-like"/>
    <property type="match status" value="1"/>
</dbReference>
<keyword evidence="5 8" id="KW-0227">DNA damage</keyword>
<dbReference type="FunCoup" id="G0V912">
    <property type="interactions" value="857"/>
</dbReference>
<comment type="similarity">
    <text evidence="1 8">Belongs to the WD repeat DDB2/WDR76 family.</text>
</comment>
<dbReference type="SMART" id="SM00320">
    <property type="entry name" value="WD40"/>
    <property type="match status" value="4"/>
</dbReference>
<evidence type="ECO:0000313" key="11">
    <source>
        <dbReference type="Proteomes" id="UP000001640"/>
    </source>
</evidence>
<reference key="2">
    <citation type="submission" date="2011-08" db="EMBL/GenBank/DDBJ databases">
        <title>Genome sequence of Naumovozyma castellii.</title>
        <authorList>
            <person name="Gordon J.L."/>
            <person name="Armisen D."/>
            <person name="Proux-Wera E."/>
            <person name="OhEigeartaigh S.S."/>
            <person name="Byrne K.P."/>
            <person name="Wolfe K.H."/>
        </authorList>
    </citation>
    <scope>NUCLEOTIDE SEQUENCE</scope>
    <source>
        <strain>Type strain:CBS 4309</strain>
    </source>
</reference>
<dbReference type="PROSITE" id="PS50082">
    <property type="entry name" value="WD_REPEATS_2"/>
    <property type="match status" value="1"/>
</dbReference>
<dbReference type="OrthoDB" id="9890280at2759"/>
<dbReference type="Proteomes" id="UP000001640">
    <property type="component" value="Chromosome 1"/>
</dbReference>
<feature type="compositionally biased region" description="Basic residues" evidence="9">
    <location>
        <begin position="47"/>
        <end position="61"/>
    </location>
</feature>
<dbReference type="Pfam" id="PF00400">
    <property type="entry name" value="WD40"/>
    <property type="match status" value="2"/>
</dbReference>
<keyword evidence="3 7" id="KW-0853">WD repeat</keyword>
<dbReference type="GO" id="GO:0000785">
    <property type="term" value="C:chromatin"/>
    <property type="evidence" value="ECO:0007669"/>
    <property type="project" value="EnsemblFungi"/>
</dbReference>
<evidence type="ECO:0000256" key="5">
    <source>
        <dbReference type="ARBA" id="ARBA00022763"/>
    </source>
</evidence>
<dbReference type="PANTHER" id="PTHR14773:SF0">
    <property type="entry name" value="WD REPEAT-CONTAINING PROTEIN 76"/>
    <property type="match status" value="1"/>
</dbReference>
<dbReference type="EMBL" id="HE576752">
    <property type="protein sequence ID" value="CCC67961.1"/>
    <property type="molecule type" value="Genomic_DNA"/>
</dbReference>
<evidence type="ECO:0000256" key="9">
    <source>
        <dbReference type="SAM" id="MobiDB-lite"/>
    </source>
</evidence>
<dbReference type="GO" id="GO:0003677">
    <property type="term" value="F:DNA binding"/>
    <property type="evidence" value="ECO:0007669"/>
    <property type="project" value="UniProtKB-UniRule"/>
</dbReference>
<dbReference type="InParanoid" id="G0V912"/>
<dbReference type="GO" id="GO:2000001">
    <property type="term" value="P:regulation of DNA damage checkpoint"/>
    <property type="evidence" value="ECO:0007669"/>
    <property type="project" value="EnsemblFungi"/>
</dbReference>
<dbReference type="InterPro" id="IPR050853">
    <property type="entry name" value="WD_repeat_DNA-damage-binding"/>
</dbReference>
<evidence type="ECO:0000256" key="2">
    <source>
        <dbReference type="ARBA" id="ARBA00021132"/>
    </source>
</evidence>
<keyword evidence="11" id="KW-1185">Reference proteome</keyword>
<dbReference type="RefSeq" id="XP_003674341.1">
    <property type="nucleotide sequence ID" value="XM_003674293.1"/>
</dbReference>
<evidence type="ECO:0000313" key="10">
    <source>
        <dbReference type="EMBL" id="CCC67961.1"/>
    </source>
</evidence>
<dbReference type="Gene3D" id="2.130.10.10">
    <property type="entry name" value="YVTN repeat-like/Quinoprotein amine dehydrogenase"/>
    <property type="match status" value="1"/>
</dbReference>
<sequence length="524" mass="59751">MVEFTEFQRKRQENIKRNNDLLKKLNLSNKASQIKREAGVQVDDIHAKKKKPNAKPRTRKTAVKEKTPVGPVRRSRRLRGETVDTNGIPNVNDNQLMKMNHNGNVKEEELDESYKDMKIVGDIKLSDLIKDEDDSAILKKFKSIANVSSGDFFNELKKYQTDSKLTPDIDEQLKEFDLNLYDVFQPNEIKIVYERISAIYFHPSVEKKLIVAGDTSGNVGFWNVRDDPIEDELEEPEITRVKLFNKNVGRIDCFPTDTSKILLTSYDGSIRSVDLNNLDSADILTLKNEYDDPLGISDCQFSYDNPNLLLLTTLSGEFTKLDLRMKNIEVDLKRLADKKIGSMCINPQRPYEIATGSLDRTLKIWDIRKIIEKPDWSQYEDFPSHEIVSTYDSRLSVSGVSYSPTDGTLVCNGYDDTIRLFDVKEPKLPEDLQPKLTLKHNCQTGRWTSILKARFKPNKNVFAIANMSRAIDIYTSSGEQLAHLTTATVPAVISWHPLQNWIVGGNSSGKAFLFTNELKSKDED</sequence>
<dbReference type="InterPro" id="IPR019775">
    <property type="entry name" value="WD40_repeat_CS"/>
</dbReference>
<proteinExistence type="inferred from homology"/>
<dbReference type="PROSITE" id="PS00678">
    <property type="entry name" value="WD_REPEATS_1"/>
    <property type="match status" value="1"/>
</dbReference>
<evidence type="ECO:0000256" key="4">
    <source>
        <dbReference type="ARBA" id="ARBA00022737"/>
    </source>
</evidence>
<dbReference type="STRING" id="1064592.G0V912"/>
<evidence type="ECO:0000256" key="1">
    <source>
        <dbReference type="ARBA" id="ARBA00005434"/>
    </source>
</evidence>
<keyword evidence="4" id="KW-0677">Repeat</keyword>
<feature type="repeat" description="WD" evidence="7">
    <location>
        <begin position="353"/>
        <end position="368"/>
    </location>
</feature>
<name>G0V912_NAUCA</name>
<keyword evidence="6 8" id="KW-0238">DNA-binding</keyword>
<evidence type="ECO:0000256" key="8">
    <source>
        <dbReference type="RuleBase" id="RU365004"/>
    </source>
</evidence>
<gene>
    <name evidence="10" type="primary">NCAS0A14030</name>
    <name evidence="10" type="ordered locus">NCAS_0A14030</name>
</gene>
<evidence type="ECO:0000256" key="6">
    <source>
        <dbReference type="ARBA" id="ARBA00023125"/>
    </source>
</evidence>
<dbReference type="InterPro" id="IPR001680">
    <property type="entry name" value="WD40_rpt"/>
</dbReference>
<comment type="function">
    <text evidence="8">DNA-binding protein that binds to both single- and double-stranded DNA. Binds preferentially to UV-damaged DNA. May be involved in DNA-metabolic processes.</text>
</comment>
<dbReference type="GeneID" id="96901438"/>
<evidence type="ECO:0000256" key="3">
    <source>
        <dbReference type="ARBA" id="ARBA00022574"/>
    </source>
</evidence>
<evidence type="ECO:0000256" key="7">
    <source>
        <dbReference type="PROSITE-ProRule" id="PRU00221"/>
    </source>
</evidence>
<dbReference type="GO" id="GO:0006974">
    <property type="term" value="P:DNA damage response"/>
    <property type="evidence" value="ECO:0007669"/>
    <property type="project" value="UniProtKB-KW"/>
</dbReference>
<dbReference type="OMA" id="DPNTLYW"/>
<dbReference type="GO" id="GO:0005737">
    <property type="term" value="C:cytoplasm"/>
    <property type="evidence" value="ECO:0007669"/>
    <property type="project" value="EnsemblFungi"/>
</dbReference>
<dbReference type="KEGG" id="ncs:NCAS_0A14030"/>
<dbReference type="PANTHER" id="PTHR14773">
    <property type="entry name" value="WD REPEAT-CONTAINING PROTEIN 76"/>
    <property type="match status" value="1"/>
</dbReference>
<protein>
    <recommendedName>
        <fullName evidence="2 8">DNA damage-binding protein CMR1</fullName>
    </recommendedName>
</protein>
<feature type="region of interest" description="Disordered" evidence="9">
    <location>
        <begin position="46"/>
        <end position="72"/>
    </location>
</feature>
<organism evidence="10 11">
    <name type="scientific">Naumovozyma castellii</name>
    <name type="common">Yeast</name>
    <name type="synonym">Saccharomyces castellii</name>
    <dbReference type="NCBI Taxonomy" id="27288"/>
    <lineage>
        <taxon>Eukaryota</taxon>
        <taxon>Fungi</taxon>
        <taxon>Dikarya</taxon>
        <taxon>Ascomycota</taxon>
        <taxon>Saccharomycotina</taxon>
        <taxon>Saccharomycetes</taxon>
        <taxon>Saccharomycetales</taxon>
        <taxon>Saccharomycetaceae</taxon>
        <taxon>Naumovozyma</taxon>
    </lineage>
</organism>